<keyword evidence="3" id="KW-0238">DNA-binding</keyword>
<dbReference type="InterPro" id="IPR027417">
    <property type="entry name" value="P-loop_NTPase"/>
</dbReference>
<comment type="similarity">
    <text evidence="1">Belongs to the AfsR/DnrI/RedD regulatory family.</text>
</comment>
<dbReference type="SMART" id="SM00530">
    <property type="entry name" value="HTH_XRE"/>
    <property type="match status" value="1"/>
</dbReference>
<organism evidence="7 8">
    <name type="scientific">Amycolatopsis vancoresmycina DSM 44592</name>
    <dbReference type="NCBI Taxonomy" id="1292037"/>
    <lineage>
        <taxon>Bacteria</taxon>
        <taxon>Bacillati</taxon>
        <taxon>Actinomycetota</taxon>
        <taxon>Actinomycetes</taxon>
        <taxon>Pseudonocardiales</taxon>
        <taxon>Pseudonocardiaceae</taxon>
        <taxon>Amycolatopsis</taxon>
    </lineage>
</organism>
<evidence type="ECO:0000256" key="2">
    <source>
        <dbReference type="ARBA" id="ARBA00023015"/>
    </source>
</evidence>
<dbReference type="CDD" id="cd15831">
    <property type="entry name" value="BTAD"/>
    <property type="match status" value="1"/>
</dbReference>
<feature type="non-terminal residue" evidence="7">
    <location>
        <position position="720"/>
    </location>
</feature>
<dbReference type="InterPro" id="IPR036388">
    <property type="entry name" value="WH-like_DNA-bd_sf"/>
</dbReference>
<dbReference type="InterPro" id="IPR016032">
    <property type="entry name" value="Sig_transdc_resp-reg_C-effctor"/>
</dbReference>
<dbReference type="SUPFAM" id="SSF47413">
    <property type="entry name" value="lambda repressor-like DNA-binding domains"/>
    <property type="match status" value="1"/>
</dbReference>
<evidence type="ECO:0000313" key="8">
    <source>
        <dbReference type="Proteomes" id="UP000014139"/>
    </source>
</evidence>
<dbReference type="InterPro" id="IPR051677">
    <property type="entry name" value="AfsR-DnrI-RedD_regulator"/>
</dbReference>
<evidence type="ECO:0000256" key="1">
    <source>
        <dbReference type="ARBA" id="ARBA00005820"/>
    </source>
</evidence>
<dbReference type="PANTHER" id="PTHR35807:SF1">
    <property type="entry name" value="TRANSCRIPTIONAL REGULATOR REDD"/>
    <property type="match status" value="1"/>
</dbReference>
<name>R1G0P1_9PSEU</name>
<dbReference type="SMART" id="SM01043">
    <property type="entry name" value="BTAD"/>
    <property type="match status" value="1"/>
</dbReference>
<dbReference type="PRINTS" id="PR00364">
    <property type="entry name" value="DISEASERSIST"/>
</dbReference>
<dbReference type="PANTHER" id="PTHR35807">
    <property type="entry name" value="TRANSCRIPTIONAL REGULATOR REDD-RELATED"/>
    <property type="match status" value="1"/>
</dbReference>
<gene>
    <name evidence="7" type="ORF">H480_28116</name>
</gene>
<dbReference type="eggNOG" id="COG3620">
    <property type="taxonomic scope" value="Bacteria"/>
</dbReference>
<accession>R1G0P1</accession>
<proteinExistence type="inferred from homology"/>
<dbReference type="GO" id="GO:0043531">
    <property type="term" value="F:ADP binding"/>
    <property type="evidence" value="ECO:0007669"/>
    <property type="project" value="InterPro"/>
</dbReference>
<keyword evidence="4" id="KW-0804">Transcription</keyword>
<dbReference type="Gene3D" id="3.40.50.300">
    <property type="entry name" value="P-loop containing nucleotide triphosphate hydrolases"/>
    <property type="match status" value="1"/>
</dbReference>
<dbReference type="Pfam" id="PF03704">
    <property type="entry name" value="BTAD"/>
    <property type="match status" value="1"/>
</dbReference>
<dbReference type="eggNOG" id="COG3903">
    <property type="taxonomic scope" value="Bacteria"/>
</dbReference>
<dbReference type="AlphaFoldDB" id="R1G0P1"/>
<dbReference type="SUPFAM" id="SSF52540">
    <property type="entry name" value="P-loop containing nucleoside triphosphate hydrolases"/>
    <property type="match status" value="1"/>
</dbReference>
<dbReference type="GO" id="GO:0006355">
    <property type="term" value="P:regulation of DNA-templated transcription"/>
    <property type="evidence" value="ECO:0007669"/>
    <property type="project" value="InterPro"/>
</dbReference>
<dbReference type="CDD" id="cd00093">
    <property type="entry name" value="HTH_XRE"/>
    <property type="match status" value="1"/>
</dbReference>
<dbReference type="RefSeq" id="WP_003102305.1">
    <property type="nucleotide sequence ID" value="NZ_AOUO01000438.1"/>
</dbReference>
<dbReference type="PROSITE" id="PS50943">
    <property type="entry name" value="HTH_CROC1"/>
    <property type="match status" value="1"/>
</dbReference>
<dbReference type="InterPro" id="IPR011990">
    <property type="entry name" value="TPR-like_helical_dom_sf"/>
</dbReference>
<dbReference type="SUPFAM" id="SSF48452">
    <property type="entry name" value="TPR-like"/>
    <property type="match status" value="1"/>
</dbReference>
<feature type="domain" description="HTH cro/C1-type" evidence="6">
    <location>
        <begin position="25"/>
        <end position="74"/>
    </location>
</feature>
<keyword evidence="2" id="KW-0805">Transcription regulation</keyword>
<dbReference type="Pfam" id="PF13560">
    <property type="entry name" value="HTH_31"/>
    <property type="match status" value="1"/>
</dbReference>
<reference evidence="7 8" key="1">
    <citation type="submission" date="2013-02" db="EMBL/GenBank/DDBJ databases">
        <title>Draft genome sequence of Amycolatopsis vancoresmycina strain DSM 44592T.</title>
        <authorList>
            <person name="Kumar S."/>
            <person name="Kaur N."/>
            <person name="Kaur C."/>
            <person name="Raghava G.P.S."/>
            <person name="Mayilraj S."/>
        </authorList>
    </citation>
    <scope>NUCLEOTIDE SEQUENCE [LARGE SCALE GENOMIC DNA]</scope>
    <source>
        <strain evidence="7 8">DSM 44592</strain>
    </source>
</reference>
<dbReference type="Gene3D" id="1.10.260.40">
    <property type="entry name" value="lambda repressor-like DNA-binding domains"/>
    <property type="match status" value="1"/>
</dbReference>
<dbReference type="Gene3D" id="1.10.10.10">
    <property type="entry name" value="Winged helix-like DNA-binding domain superfamily/Winged helix DNA-binding domain"/>
    <property type="match status" value="2"/>
</dbReference>
<dbReference type="OrthoDB" id="4507225at2"/>
<dbReference type="Proteomes" id="UP000014139">
    <property type="component" value="Unassembled WGS sequence"/>
</dbReference>
<dbReference type="InterPro" id="IPR001387">
    <property type="entry name" value="Cro/C1-type_HTH"/>
</dbReference>
<dbReference type="GO" id="GO:0003677">
    <property type="term" value="F:DNA binding"/>
    <property type="evidence" value="ECO:0007669"/>
    <property type="project" value="UniProtKB-KW"/>
</dbReference>
<dbReference type="InterPro" id="IPR001867">
    <property type="entry name" value="OmpR/PhoB-type_DNA-bd"/>
</dbReference>
<dbReference type="SMART" id="SM00862">
    <property type="entry name" value="Trans_reg_C"/>
    <property type="match status" value="1"/>
</dbReference>
<dbReference type="SUPFAM" id="SSF46894">
    <property type="entry name" value="C-terminal effector domain of the bipartite response regulators"/>
    <property type="match status" value="1"/>
</dbReference>
<evidence type="ECO:0000259" key="6">
    <source>
        <dbReference type="PROSITE" id="PS50943"/>
    </source>
</evidence>
<comment type="caution">
    <text evidence="7">The sequence shown here is derived from an EMBL/GenBank/DDBJ whole genome shotgun (WGS) entry which is preliminary data.</text>
</comment>
<evidence type="ECO:0000256" key="4">
    <source>
        <dbReference type="ARBA" id="ARBA00023163"/>
    </source>
</evidence>
<protein>
    <submittedName>
        <fullName evidence="7">SARP family transcriptional regulator fused with ATPase domain</fullName>
    </submittedName>
</protein>
<feature type="region of interest" description="Disordered" evidence="5">
    <location>
        <begin position="1"/>
        <end position="21"/>
    </location>
</feature>
<sequence>MDTGRGGHPHTDHTAAAGEPFPALLRRRRAELGLTQAELARRAGVSVRAVRYLEQGRIRKPRTASVRQLVAALEPGPGAPAPATTRVGVLGPLLVEAGGEQQHLGDTRWARLLGLLALQPNRPVGVDDIVDVLWGSRPPRSHLDLIGSSVRRLRALLHPQLRLTATGHGGYRLEGVPEQLDVLRFDTLVEEARAAGDREHAFRALGEAMACWRGPVLADHSALHHHPAVAALSRRRLSAALAFADAGISLGRHEEVVAQLETVRDDEPMHEGLHARLMVALAGSGRQADALALFDALHSRLATELGIEPGPEVRAAQLHVLRQEVPAAGQPFGSSNYLPRDVDHFVGRVAETVRLTGGTAVYGICGMAGVGKTALAVHLGHRFADRFPDGQLFADLHAHGAEGPLAPAAALDSLLRQLGVDGARIPDRLDQRAALWRSLLVGRTALVVLDDAAGAAQVRPLLPGGPGSLVLITSRTRLTSIDTVTTLSLDVLAPAEAAQLLTRVAGPDRTAGQDRALGEIAGLCGHLPLALRIAAARLRDRPLWTVRHLAGLLRDEHRRLAELSTGDRSVGAAFTLSYRQLTEPQQRLFRLLGEFPGTDVDAFAAAAIAGRDPHGTERLLEDLVDVHLLAQPALGRYRFHDLIRDHARATGRTGAAAPREAAASRMFDYYLHVAGQAADALEPTRKRFPLAGTPPAAPPRFATEAEALAWLAAERANLAA</sequence>
<dbReference type="EMBL" id="AOUO01000438">
    <property type="protein sequence ID" value="EOD65143.1"/>
    <property type="molecule type" value="Genomic_DNA"/>
</dbReference>
<evidence type="ECO:0000256" key="3">
    <source>
        <dbReference type="ARBA" id="ARBA00023125"/>
    </source>
</evidence>
<evidence type="ECO:0000313" key="7">
    <source>
        <dbReference type="EMBL" id="EOD65143.1"/>
    </source>
</evidence>
<evidence type="ECO:0000256" key="5">
    <source>
        <dbReference type="SAM" id="MobiDB-lite"/>
    </source>
</evidence>
<keyword evidence="8" id="KW-1185">Reference proteome</keyword>
<dbReference type="InterPro" id="IPR005158">
    <property type="entry name" value="BTAD"/>
</dbReference>
<dbReference type="Gene3D" id="1.25.40.10">
    <property type="entry name" value="Tetratricopeptide repeat domain"/>
    <property type="match status" value="1"/>
</dbReference>
<dbReference type="GO" id="GO:0000160">
    <property type="term" value="P:phosphorelay signal transduction system"/>
    <property type="evidence" value="ECO:0007669"/>
    <property type="project" value="InterPro"/>
</dbReference>
<dbReference type="InterPro" id="IPR010982">
    <property type="entry name" value="Lambda_DNA-bd_dom_sf"/>
</dbReference>
<dbReference type="eggNOG" id="COG3629">
    <property type="taxonomic scope" value="Bacteria"/>
</dbReference>